<name>W6YYF3_COCMI</name>
<dbReference type="Proteomes" id="UP000054032">
    <property type="component" value="Unassembled WGS sequence"/>
</dbReference>
<dbReference type="GeneID" id="19121378"/>
<evidence type="ECO:0000313" key="2">
    <source>
        <dbReference type="Proteomes" id="UP000054032"/>
    </source>
</evidence>
<evidence type="ECO:0000313" key="1">
    <source>
        <dbReference type="EMBL" id="EUC42603.1"/>
    </source>
</evidence>
<gene>
    <name evidence="1" type="ORF">COCMIDRAFT_28786</name>
</gene>
<reference evidence="1 2" key="1">
    <citation type="journal article" date="2013" name="PLoS Genet.">
        <title>Comparative genome structure, secondary metabolite, and effector coding capacity across Cochliobolus pathogens.</title>
        <authorList>
            <person name="Condon B.J."/>
            <person name="Leng Y."/>
            <person name="Wu D."/>
            <person name="Bushley K.E."/>
            <person name="Ohm R.A."/>
            <person name="Otillar R."/>
            <person name="Martin J."/>
            <person name="Schackwitz W."/>
            <person name="Grimwood J."/>
            <person name="MohdZainudin N."/>
            <person name="Xue C."/>
            <person name="Wang R."/>
            <person name="Manning V.A."/>
            <person name="Dhillon B."/>
            <person name="Tu Z.J."/>
            <person name="Steffenson B.J."/>
            <person name="Salamov A."/>
            <person name="Sun H."/>
            <person name="Lowry S."/>
            <person name="LaButti K."/>
            <person name="Han J."/>
            <person name="Copeland A."/>
            <person name="Lindquist E."/>
            <person name="Barry K."/>
            <person name="Schmutz J."/>
            <person name="Baker S.E."/>
            <person name="Ciuffetti L.M."/>
            <person name="Grigoriev I.V."/>
            <person name="Zhong S."/>
            <person name="Turgeon B.G."/>
        </authorList>
    </citation>
    <scope>NUCLEOTIDE SEQUENCE [LARGE SCALE GENOMIC DNA]</scope>
    <source>
        <strain evidence="1 2">ATCC 44560</strain>
    </source>
</reference>
<dbReference type="EMBL" id="KI964055">
    <property type="protein sequence ID" value="EUC42603.1"/>
    <property type="molecule type" value="Genomic_DNA"/>
</dbReference>
<organism evidence="1 2">
    <name type="scientific">Bipolaris oryzae ATCC 44560</name>
    <dbReference type="NCBI Taxonomy" id="930090"/>
    <lineage>
        <taxon>Eukaryota</taxon>
        <taxon>Fungi</taxon>
        <taxon>Dikarya</taxon>
        <taxon>Ascomycota</taxon>
        <taxon>Pezizomycotina</taxon>
        <taxon>Dothideomycetes</taxon>
        <taxon>Pleosporomycetidae</taxon>
        <taxon>Pleosporales</taxon>
        <taxon>Pleosporineae</taxon>
        <taxon>Pleosporaceae</taxon>
        <taxon>Bipolaris</taxon>
    </lineage>
</organism>
<sequence length="139" mass="14974">MTCMVDGCWGSRDGSGCMGSTKHVSMFGSVLLSTRLSTGTYSLVDTQTATEKVPVDLVKTAAHWLQAASTRGVQRARASMLGASSAAGRETLNQTGYMYYVLRMRSPPEATGDMHMCVTVRPGYRRQLQEFQAPASAAL</sequence>
<proteinExistence type="predicted"/>
<dbReference type="KEGG" id="bor:COCMIDRAFT_28786"/>
<keyword evidence="2" id="KW-1185">Reference proteome</keyword>
<dbReference type="RefSeq" id="XP_007690862.1">
    <property type="nucleotide sequence ID" value="XM_007692672.1"/>
</dbReference>
<protein>
    <submittedName>
        <fullName evidence="1">Uncharacterized protein</fullName>
    </submittedName>
</protein>
<dbReference type="AlphaFoldDB" id="W6YYF3"/>
<accession>W6YYF3</accession>
<dbReference type="HOGENOM" id="CLU_1844737_0_0_1"/>